<comment type="caution">
    <text evidence="8">The sequence shown here is derived from an EMBL/GenBank/DDBJ whole genome shotgun (WGS) entry which is preliminary data.</text>
</comment>
<evidence type="ECO:0000256" key="1">
    <source>
        <dbReference type="ARBA" id="ARBA00001947"/>
    </source>
</evidence>
<feature type="domain" description="Alcohol dehydrogenase-like C-terminal" evidence="6">
    <location>
        <begin position="159"/>
        <end position="289"/>
    </location>
</feature>
<evidence type="ECO:0000256" key="5">
    <source>
        <dbReference type="ARBA" id="ARBA00023002"/>
    </source>
</evidence>
<keyword evidence="9" id="KW-1185">Reference proteome</keyword>
<evidence type="ECO:0000259" key="7">
    <source>
        <dbReference type="Pfam" id="PF08240"/>
    </source>
</evidence>
<dbReference type="InterPro" id="IPR011032">
    <property type="entry name" value="GroES-like_sf"/>
</dbReference>
<keyword evidence="5" id="KW-0560">Oxidoreductase</keyword>
<dbReference type="GO" id="GO:0003939">
    <property type="term" value="F:L-iditol 2-dehydrogenase (NAD+) activity"/>
    <property type="evidence" value="ECO:0007669"/>
    <property type="project" value="TreeGrafter"/>
</dbReference>
<dbReference type="InterPro" id="IPR045306">
    <property type="entry name" value="SDH-like"/>
</dbReference>
<dbReference type="PANTHER" id="PTHR43161">
    <property type="entry name" value="SORBITOL DEHYDROGENASE"/>
    <property type="match status" value="1"/>
</dbReference>
<dbReference type="Proteomes" id="UP001209878">
    <property type="component" value="Unassembled WGS sequence"/>
</dbReference>
<proteinExistence type="inferred from homology"/>
<feature type="domain" description="Alcohol dehydrogenase-like N-terminal" evidence="7">
    <location>
        <begin position="7"/>
        <end position="121"/>
    </location>
</feature>
<comment type="cofactor">
    <cofactor evidence="1">
        <name>Zn(2+)</name>
        <dbReference type="ChEBI" id="CHEBI:29105"/>
    </cofactor>
</comment>
<dbReference type="InterPro" id="IPR013149">
    <property type="entry name" value="ADH-like_C"/>
</dbReference>
<dbReference type="PANTHER" id="PTHR43161:SF24">
    <property type="entry name" value="SORBITOL DEHYDROGENASE"/>
    <property type="match status" value="1"/>
</dbReference>
<dbReference type="AlphaFoldDB" id="A0AAD9NQA6"/>
<dbReference type="GO" id="GO:0006062">
    <property type="term" value="P:sorbitol catabolic process"/>
    <property type="evidence" value="ECO:0007669"/>
    <property type="project" value="TreeGrafter"/>
</dbReference>
<dbReference type="SUPFAM" id="SSF50129">
    <property type="entry name" value="GroES-like"/>
    <property type="match status" value="1"/>
</dbReference>
<evidence type="ECO:0000313" key="9">
    <source>
        <dbReference type="Proteomes" id="UP001209878"/>
    </source>
</evidence>
<gene>
    <name evidence="8" type="ORF">NP493_640g00016</name>
</gene>
<dbReference type="SUPFAM" id="SSF51735">
    <property type="entry name" value="NAD(P)-binding Rossmann-fold domains"/>
    <property type="match status" value="1"/>
</dbReference>
<evidence type="ECO:0008006" key="10">
    <source>
        <dbReference type="Google" id="ProtNLM"/>
    </source>
</evidence>
<dbReference type="GO" id="GO:0046872">
    <property type="term" value="F:metal ion binding"/>
    <property type="evidence" value="ECO:0007669"/>
    <property type="project" value="UniProtKB-KW"/>
</dbReference>
<dbReference type="Gene3D" id="3.90.180.10">
    <property type="entry name" value="Medium-chain alcohol dehydrogenases, catalytic domain"/>
    <property type="match status" value="1"/>
</dbReference>
<evidence type="ECO:0000313" key="8">
    <source>
        <dbReference type="EMBL" id="KAK2176783.1"/>
    </source>
</evidence>
<dbReference type="CDD" id="cd05285">
    <property type="entry name" value="sorbitol_DH"/>
    <property type="match status" value="1"/>
</dbReference>
<protein>
    <recommendedName>
        <fullName evidence="10">Enoyl reductase (ER) domain-containing protein</fullName>
    </recommendedName>
</protein>
<dbReference type="EMBL" id="JAODUO010000640">
    <property type="protein sequence ID" value="KAK2176783.1"/>
    <property type="molecule type" value="Genomic_DNA"/>
</dbReference>
<evidence type="ECO:0000259" key="6">
    <source>
        <dbReference type="Pfam" id="PF00107"/>
    </source>
</evidence>
<keyword evidence="4" id="KW-0862">Zinc</keyword>
<comment type="similarity">
    <text evidence="2">Belongs to the zinc-containing alcohol dehydrogenase family.</text>
</comment>
<dbReference type="InterPro" id="IPR036291">
    <property type="entry name" value="NAD(P)-bd_dom_sf"/>
</dbReference>
<evidence type="ECO:0000256" key="3">
    <source>
        <dbReference type="ARBA" id="ARBA00022723"/>
    </source>
</evidence>
<sequence length="336" mass="36141">MITLVTDEVLLAVQTVGICRTNVLLWKGRAMGSLQARTPDHIPGHECSACVAKLGPEVTCLRVGDRVAVEPGIACWKCSVCKTGRYNLCDNFRALSFTPGVEGTMQRYLVHPAELCHKLPEHVTYDDGAMVEPVAEALHTCLRAGITVESEVLILGADPVGLSSLLVAKAMCARHVCIADHNEERLAMAKVLGADYTVLVYRSDASVAAKQITETMACMPDITIESSASEAAIQIAMIVTKAGGVVMMHMLSKENTKLPLAQAALREIDVKGAFLYPGDRFPLALSMVSSGAIDFKQIITHRFPLDKAQEAFEVAGARKGGLVKVVIDCGTEPRRP</sequence>
<evidence type="ECO:0000256" key="4">
    <source>
        <dbReference type="ARBA" id="ARBA00022833"/>
    </source>
</evidence>
<keyword evidence="3" id="KW-0479">Metal-binding</keyword>
<name>A0AAD9NQA6_RIDPI</name>
<accession>A0AAD9NQA6</accession>
<organism evidence="8 9">
    <name type="scientific">Ridgeia piscesae</name>
    <name type="common">Tubeworm</name>
    <dbReference type="NCBI Taxonomy" id="27915"/>
    <lineage>
        <taxon>Eukaryota</taxon>
        <taxon>Metazoa</taxon>
        <taxon>Spiralia</taxon>
        <taxon>Lophotrochozoa</taxon>
        <taxon>Annelida</taxon>
        <taxon>Polychaeta</taxon>
        <taxon>Sedentaria</taxon>
        <taxon>Canalipalpata</taxon>
        <taxon>Sabellida</taxon>
        <taxon>Siboglinidae</taxon>
        <taxon>Ridgeia</taxon>
    </lineage>
</organism>
<dbReference type="Gene3D" id="3.40.50.720">
    <property type="entry name" value="NAD(P)-binding Rossmann-like Domain"/>
    <property type="match status" value="1"/>
</dbReference>
<dbReference type="Pfam" id="PF08240">
    <property type="entry name" value="ADH_N"/>
    <property type="match status" value="1"/>
</dbReference>
<dbReference type="InterPro" id="IPR013154">
    <property type="entry name" value="ADH-like_N"/>
</dbReference>
<evidence type="ECO:0000256" key="2">
    <source>
        <dbReference type="ARBA" id="ARBA00008072"/>
    </source>
</evidence>
<dbReference type="Pfam" id="PF00107">
    <property type="entry name" value="ADH_zinc_N"/>
    <property type="match status" value="1"/>
</dbReference>
<reference evidence="8" key="1">
    <citation type="journal article" date="2023" name="Mol. Biol. Evol.">
        <title>Third-Generation Sequencing Reveals the Adaptive Role of the Epigenome in Three Deep-Sea Polychaetes.</title>
        <authorList>
            <person name="Perez M."/>
            <person name="Aroh O."/>
            <person name="Sun Y."/>
            <person name="Lan Y."/>
            <person name="Juniper S.K."/>
            <person name="Young C.R."/>
            <person name="Angers B."/>
            <person name="Qian P.Y."/>
        </authorList>
    </citation>
    <scope>NUCLEOTIDE SEQUENCE</scope>
    <source>
        <strain evidence="8">R07B-5</strain>
    </source>
</reference>